<feature type="domain" description="HTH CENPB-type" evidence="4">
    <location>
        <begin position="182"/>
        <end position="258"/>
    </location>
</feature>
<evidence type="ECO:0000256" key="2">
    <source>
        <dbReference type="ARBA" id="ARBA00023242"/>
    </source>
</evidence>
<dbReference type="AlphaFoldDB" id="A0A420IGD9"/>
<dbReference type="Pfam" id="PF04218">
    <property type="entry name" value="CENP-B_N"/>
    <property type="match status" value="1"/>
</dbReference>
<evidence type="ECO:0000256" key="3">
    <source>
        <dbReference type="SAM" id="MobiDB-lite"/>
    </source>
</evidence>
<sequence>MKTYVTNEQRYVAGGDEGWIDLNRDFGLPEHPSYVTCENSVNTFSPEFFSYDSESIQSYSHVSQGRVLRQSPPQPSQPFFAPTHQTWPNILPNSAILSASQINFTSSLEPSSRETGSKQGGSSFSRRTLTDEDRKRMCQYHEDNPSKKQAEIGALFGVERSTVSKILRQRDKYLSSENRSLSPIKRAKGKFPDIERALSNWIRNLQKKEDYQLTDAIIREKAESFAATVGHKESFIMKINSTSWLEKFKQKNCIDTPNITGSIPEPDVKPISPSNSMDSSSTSRMSNTVSPISRCATLSPSSSRDIKEEEIDEKGVNPQVLYMELESQFNSTSRPSLNSTRSFTTHDSRLDRSTLASSQHPQDSPPTLTLPRIRSQTFPRLEINTTCPHPPAIDTSDISCSGTKSVNDFSSKEQSLTHSADLAFSPLPFKKRDGSVDLISSNFSIKDSQKTSSSLSAPSPPTRNDARKALETLVNFYSLTPNGKLIDQDEYLTVISLTEKMRFASDEN</sequence>
<feature type="compositionally biased region" description="Polar residues" evidence="3">
    <location>
        <begin position="396"/>
        <end position="407"/>
    </location>
</feature>
<evidence type="ECO:0000313" key="5">
    <source>
        <dbReference type="EMBL" id="RKF73562.1"/>
    </source>
</evidence>
<feature type="region of interest" description="Disordered" evidence="3">
    <location>
        <begin position="107"/>
        <end position="133"/>
    </location>
</feature>
<feature type="compositionally biased region" description="Polar residues" evidence="3">
    <location>
        <begin position="374"/>
        <end position="387"/>
    </location>
</feature>
<dbReference type="SMART" id="SM00674">
    <property type="entry name" value="CENPB"/>
    <property type="match status" value="1"/>
</dbReference>
<feature type="compositionally biased region" description="Polar residues" evidence="3">
    <location>
        <begin position="327"/>
        <end position="343"/>
    </location>
</feature>
<proteinExistence type="predicted"/>
<dbReference type="PANTHER" id="PTHR19303">
    <property type="entry name" value="TRANSPOSON"/>
    <property type="match status" value="1"/>
</dbReference>
<dbReference type="Proteomes" id="UP000285405">
    <property type="component" value="Unassembled WGS sequence"/>
</dbReference>
<name>A0A420IGD9_9PEZI</name>
<dbReference type="GO" id="GO:0003677">
    <property type="term" value="F:DNA binding"/>
    <property type="evidence" value="ECO:0007669"/>
    <property type="project" value="UniProtKB-KW"/>
</dbReference>
<feature type="region of interest" description="Disordered" evidence="3">
    <location>
        <begin position="256"/>
        <end position="407"/>
    </location>
</feature>
<evidence type="ECO:0000313" key="6">
    <source>
        <dbReference type="Proteomes" id="UP000285405"/>
    </source>
</evidence>
<evidence type="ECO:0000259" key="4">
    <source>
        <dbReference type="PROSITE" id="PS51253"/>
    </source>
</evidence>
<dbReference type="SUPFAM" id="SSF46689">
    <property type="entry name" value="Homeodomain-like"/>
    <property type="match status" value="2"/>
</dbReference>
<dbReference type="Pfam" id="PF03221">
    <property type="entry name" value="HTH_Tnp_Tc5"/>
    <property type="match status" value="1"/>
</dbReference>
<accession>A0A420IGD9</accession>
<dbReference type="InterPro" id="IPR050863">
    <property type="entry name" value="CenT-Element_Derived"/>
</dbReference>
<dbReference type="Gene3D" id="1.10.10.60">
    <property type="entry name" value="Homeodomain-like"/>
    <property type="match status" value="2"/>
</dbReference>
<organism evidence="5 6">
    <name type="scientific">Golovinomyces cichoracearum</name>
    <dbReference type="NCBI Taxonomy" id="62708"/>
    <lineage>
        <taxon>Eukaryota</taxon>
        <taxon>Fungi</taxon>
        <taxon>Dikarya</taxon>
        <taxon>Ascomycota</taxon>
        <taxon>Pezizomycotina</taxon>
        <taxon>Leotiomycetes</taxon>
        <taxon>Erysiphales</taxon>
        <taxon>Erysiphaceae</taxon>
        <taxon>Golovinomyces</taxon>
    </lineage>
</organism>
<dbReference type="GO" id="GO:0005634">
    <property type="term" value="C:nucleus"/>
    <property type="evidence" value="ECO:0007669"/>
    <property type="project" value="TreeGrafter"/>
</dbReference>
<dbReference type="PROSITE" id="PS51253">
    <property type="entry name" value="HTH_CENPB"/>
    <property type="match status" value="1"/>
</dbReference>
<dbReference type="InterPro" id="IPR006600">
    <property type="entry name" value="HTH_CenpB_DNA-bd_dom"/>
</dbReference>
<keyword evidence="1" id="KW-0238">DNA-binding</keyword>
<feature type="compositionally biased region" description="Polar residues" evidence="3">
    <location>
        <begin position="354"/>
        <end position="367"/>
    </location>
</feature>
<dbReference type="PANTHER" id="PTHR19303:SF70">
    <property type="entry name" value="HTH CENPB-TYPE DOMAIN-CONTAINING PROTEIN"/>
    <property type="match status" value="1"/>
</dbReference>
<dbReference type="OrthoDB" id="9909311at2759"/>
<feature type="compositionally biased region" description="Low complexity" evidence="3">
    <location>
        <begin position="272"/>
        <end position="291"/>
    </location>
</feature>
<keyword evidence="2" id="KW-0539">Nucleus</keyword>
<gene>
    <name evidence="5" type="ORF">GcC1_089019</name>
</gene>
<comment type="caution">
    <text evidence="5">The sequence shown here is derived from an EMBL/GenBank/DDBJ whole genome shotgun (WGS) entry which is preliminary data.</text>
</comment>
<evidence type="ECO:0000256" key="1">
    <source>
        <dbReference type="ARBA" id="ARBA00023125"/>
    </source>
</evidence>
<dbReference type="InterPro" id="IPR007889">
    <property type="entry name" value="HTH_Psq"/>
</dbReference>
<dbReference type="EMBL" id="MCBR01008937">
    <property type="protein sequence ID" value="RKF73562.1"/>
    <property type="molecule type" value="Genomic_DNA"/>
</dbReference>
<protein>
    <recommendedName>
        <fullName evidence="4">HTH CENPB-type domain-containing protein</fullName>
    </recommendedName>
</protein>
<dbReference type="InterPro" id="IPR009057">
    <property type="entry name" value="Homeodomain-like_sf"/>
</dbReference>
<reference evidence="5 6" key="1">
    <citation type="journal article" date="2018" name="BMC Genomics">
        <title>Comparative genome analyses reveal sequence features reflecting distinct modes of host-adaptation between dicot and monocot powdery mildew.</title>
        <authorList>
            <person name="Wu Y."/>
            <person name="Ma X."/>
            <person name="Pan Z."/>
            <person name="Kale S.D."/>
            <person name="Song Y."/>
            <person name="King H."/>
            <person name="Zhang Q."/>
            <person name="Presley C."/>
            <person name="Deng X."/>
            <person name="Wei C.I."/>
            <person name="Xiao S."/>
        </authorList>
    </citation>
    <scope>NUCLEOTIDE SEQUENCE [LARGE SCALE GENOMIC DNA]</scope>
    <source>
        <strain evidence="5">UCSC1</strain>
    </source>
</reference>